<organism evidence="1 2">
    <name type="scientific">Prorocentrum cordatum</name>
    <dbReference type="NCBI Taxonomy" id="2364126"/>
    <lineage>
        <taxon>Eukaryota</taxon>
        <taxon>Sar</taxon>
        <taxon>Alveolata</taxon>
        <taxon>Dinophyceae</taxon>
        <taxon>Prorocentrales</taxon>
        <taxon>Prorocentraceae</taxon>
        <taxon>Prorocentrum</taxon>
    </lineage>
</organism>
<sequence>MVEPQLWPVPPAWWRPSPVAAAAQLAPGASGAAPSPAACVAGLSAAVLEAVAAAGGAGSRHVGVVRDFSAALALAR</sequence>
<dbReference type="EMBL" id="CAUYUJ010022366">
    <property type="protein sequence ID" value="CAK0910292.1"/>
    <property type="molecule type" value="Genomic_DNA"/>
</dbReference>
<evidence type="ECO:0000313" key="2">
    <source>
        <dbReference type="Proteomes" id="UP001189429"/>
    </source>
</evidence>
<keyword evidence="2" id="KW-1185">Reference proteome</keyword>
<proteinExistence type="predicted"/>
<name>A0ABN9YC00_9DINO</name>
<protein>
    <submittedName>
        <fullName evidence="1">Uncharacterized protein</fullName>
    </submittedName>
</protein>
<comment type="caution">
    <text evidence="1">The sequence shown here is derived from an EMBL/GenBank/DDBJ whole genome shotgun (WGS) entry which is preliminary data.</text>
</comment>
<evidence type="ECO:0000313" key="1">
    <source>
        <dbReference type="EMBL" id="CAK0910292.1"/>
    </source>
</evidence>
<gene>
    <name evidence="1" type="ORF">PCOR1329_LOCUS84508</name>
</gene>
<accession>A0ABN9YC00</accession>
<reference evidence="1" key="1">
    <citation type="submission" date="2023-10" db="EMBL/GenBank/DDBJ databases">
        <authorList>
            <person name="Chen Y."/>
            <person name="Shah S."/>
            <person name="Dougan E. K."/>
            <person name="Thang M."/>
            <person name="Chan C."/>
        </authorList>
    </citation>
    <scope>NUCLEOTIDE SEQUENCE [LARGE SCALE GENOMIC DNA]</scope>
</reference>
<dbReference type="Proteomes" id="UP001189429">
    <property type="component" value="Unassembled WGS sequence"/>
</dbReference>